<sequence length="357" mass="38462">MDKSASDTHSLILSSQHSCVSAPCPTVIICEEQGIEVISSRKASLHSLHVSSSSNQLQRRSIGSISSNTVKVESSGGSLPLPLSNGVSLENSNHTTGVSDNLLLGKLKLALQYSRQKKLLILTVLEVNLDREDKDTSKTDDNVKKELNTQVRLALLAEKVVKFRTKYRSNAVFNETFVFNILPDELVESVVRCRLYQKRVRSNGLLGEAFLKASVVDSSSGSSSQHSLNIRPPPSTIHSSMSLPHLLSRNSTPSATTTISSTPSSNHFQHPLPANHSSGHGTPVSTPTMPQVASVIAASNYNSASRRSSTVDDCGRFCSLPQSNGTPEVLVSLCYVQDQSNVIVGVEKATGFDSAHR</sequence>
<accession>A0A915EMP0</accession>
<dbReference type="AlphaFoldDB" id="A0A915EMP0"/>
<dbReference type="InterPro" id="IPR000008">
    <property type="entry name" value="C2_dom"/>
</dbReference>
<dbReference type="PANTHER" id="PTHR46129:SF2">
    <property type="entry name" value="SYNAPTOTAGMIN 14, ISOFORM D"/>
    <property type="match status" value="1"/>
</dbReference>
<feature type="compositionally biased region" description="Polar residues" evidence="1">
    <location>
        <begin position="275"/>
        <end position="287"/>
    </location>
</feature>
<feature type="compositionally biased region" description="Low complexity" evidence="1">
    <location>
        <begin position="251"/>
        <end position="265"/>
    </location>
</feature>
<protein>
    <submittedName>
        <fullName evidence="4">C2 domain-containing protein</fullName>
    </submittedName>
</protein>
<feature type="region of interest" description="Disordered" evidence="1">
    <location>
        <begin position="219"/>
        <end position="287"/>
    </location>
</feature>
<evidence type="ECO:0000256" key="1">
    <source>
        <dbReference type="SAM" id="MobiDB-lite"/>
    </source>
</evidence>
<dbReference type="Proteomes" id="UP000887574">
    <property type="component" value="Unplaced"/>
</dbReference>
<evidence type="ECO:0000313" key="3">
    <source>
        <dbReference type="Proteomes" id="UP000887574"/>
    </source>
</evidence>
<dbReference type="SUPFAM" id="SSF49562">
    <property type="entry name" value="C2 domain (Calcium/lipid-binding domain, CaLB)"/>
    <property type="match status" value="1"/>
</dbReference>
<name>A0A915EMP0_9BILA</name>
<dbReference type="InterPro" id="IPR035892">
    <property type="entry name" value="C2_domain_sf"/>
</dbReference>
<proteinExistence type="predicted"/>
<organism evidence="3 4">
    <name type="scientific">Ditylenchus dipsaci</name>
    <dbReference type="NCBI Taxonomy" id="166011"/>
    <lineage>
        <taxon>Eukaryota</taxon>
        <taxon>Metazoa</taxon>
        <taxon>Ecdysozoa</taxon>
        <taxon>Nematoda</taxon>
        <taxon>Chromadorea</taxon>
        <taxon>Rhabditida</taxon>
        <taxon>Tylenchina</taxon>
        <taxon>Tylenchomorpha</taxon>
        <taxon>Sphaerularioidea</taxon>
        <taxon>Anguinidae</taxon>
        <taxon>Anguininae</taxon>
        <taxon>Ditylenchus</taxon>
    </lineage>
</organism>
<dbReference type="GO" id="GO:0005543">
    <property type="term" value="F:phospholipid binding"/>
    <property type="evidence" value="ECO:0007669"/>
    <property type="project" value="TreeGrafter"/>
</dbReference>
<dbReference type="InterPro" id="IPR043541">
    <property type="entry name" value="SYT14/14L/16"/>
</dbReference>
<dbReference type="PANTHER" id="PTHR46129">
    <property type="entry name" value="SYNAPTOTAGMIN 14, ISOFORM D"/>
    <property type="match status" value="1"/>
</dbReference>
<evidence type="ECO:0000313" key="4">
    <source>
        <dbReference type="WBParaSite" id="jg7887"/>
    </source>
</evidence>
<dbReference type="Gene3D" id="2.60.40.150">
    <property type="entry name" value="C2 domain"/>
    <property type="match status" value="1"/>
</dbReference>
<dbReference type="Pfam" id="PF00168">
    <property type="entry name" value="C2"/>
    <property type="match status" value="1"/>
</dbReference>
<keyword evidence="3" id="KW-1185">Reference proteome</keyword>
<evidence type="ECO:0000259" key="2">
    <source>
        <dbReference type="Pfam" id="PF00168"/>
    </source>
</evidence>
<reference evidence="4" key="1">
    <citation type="submission" date="2022-11" db="UniProtKB">
        <authorList>
            <consortium name="WormBaseParasite"/>
        </authorList>
    </citation>
    <scope>IDENTIFICATION</scope>
</reference>
<dbReference type="WBParaSite" id="jg7887">
    <property type="protein sequence ID" value="jg7887"/>
    <property type="gene ID" value="jg7887"/>
</dbReference>
<feature type="domain" description="C2" evidence="2">
    <location>
        <begin position="141"/>
        <end position="222"/>
    </location>
</feature>